<evidence type="ECO:0000313" key="2">
    <source>
        <dbReference type="EMBL" id="CAL1409520.1"/>
    </source>
</evidence>
<dbReference type="SUPFAM" id="SSF81383">
    <property type="entry name" value="F-box domain"/>
    <property type="match status" value="1"/>
</dbReference>
<organism evidence="2 3">
    <name type="scientific">Linum trigynum</name>
    <dbReference type="NCBI Taxonomy" id="586398"/>
    <lineage>
        <taxon>Eukaryota</taxon>
        <taxon>Viridiplantae</taxon>
        <taxon>Streptophyta</taxon>
        <taxon>Embryophyta</taxon>
        <taxon>Tracheophyta</taxon>
        <taxon>Spermatophyta</taxon>
        <taxon>Magnoliopsida</taxon>
        <taxon>eudicotyledons</taxon>
        <taxon>Gunneridae</taxon>
        <taxon>Pentapetalae</taxon>
        <taxon>rosids</taxon>
        <taxon>fabids</taxon>
        <taxon>Malpighiales</taxon>
        <taxon>Linaceae</taxon>
        <taxon>Linum</taxon>
    </lineage>
</organism>
<keyword evidence="3" id="KW-1185">Reference proteome</keyword>
<accession>A0AAV2GJ84</accession>
<dbReference type="Proteomes" id="UP001497516">
    <property type="component" value="Chromosome 8"/>
</dbReference>
<feature type="region of interest" description="Disordered" evidence="1">
    <location>
        <begin position="1"/>
        <end position="32"/>
    </location>
</feature>
<dbReference type="EMBL" id="OZ034821">
    <property type="protein sequence ID" value="CAL1409520.1"/>
    <property type="molecule type" value="Genomic_DNA"/>
</dbReference>
<evidence type="ECO:0000256" key="1">
    <source>
        <dbReference type="SAM" id="MobiDB-lite"/>
    </source>
</evidence>
<sequence length="92" mass="9765">MDSYTSAAVDGHLLTPVTRKPPLRSSADRHGPISKLGDDLLVAILIRLPNARSAFLCKSVCKRWSSLISTSAAVSFITVNRAGSTTAANNLL</sequence>
<evidence type="ECO:0008006" key="4">
    <source>
        <dbReference type="Google" id="ProtNLM"/>
    </source>
</evidence>
<evidence type="ECO:0000313" key="3">
    <source>
        <dbReference type="Proteomes" id="UP001497516"/>
    </source>
</evidence>
<dbReference type="InterPro" id="IPR036047">
    <property type="entry name" value="F-box-like_dom_sf"/>
</dbReference>
<reference evidence="2 3" key="1">
    <citation type="submission" date="2024-04" db="EMBL/GenBank/DDBJ databases">
        <authorList>
            <person name="Fracassetti M."/>
        </authorList>
    </citation>
    <scope>NUCLEOTIDE SEQUENCE [LARGE SCALE GENOMIC DNA]</scope>
</reference>
<dbReference type="AlphaFoldDB" id="A0AAV2GJ84"/>
<gene>
    <name evidence="2" type="ORF">LTRI10_LOCUS49014</name>
</gene>
<dbReference type="Gene3D" id="1.20.1280.50">
    <property type="match status" value="1"/>
</dbReference>
<protein>
    <recommendedName>
        <fullName evidence="4">F-box domain-containing protein</fullName>
    </recommendedName>
</protein>
<proteinExistence type="predicted"/>
<name>A0AAV2GJ84_9ROSI</name>